<sequence>MSYTLISFDDFLAAKIEKCCIGHKQEPKIRCSNTISDNSLCKAVEIWDAIRSGANAVYIERKMVELAASCLCQTSHQMQAATVANSWIEEAMGSGMVQSKIVSQNTIAKTGSDIVGQADQFVSEQSSNEDNHRQQTKLLSQQHQQAVHTFEEAHSSARDVTGSDEPDKGTHTALQAGF</sequence>
<organism evidence="2 3">
    <name type="scientific">Aureobasidium subglaciale (strain EXF-2481)</name>
    <name type="common">Aureobasidium pullulans var. subglaciale</name>
    <dbReference type="NCBI Taxonomy" id="1043005"/>
    <lineage>
        <taxon>Eukaryota</taxon>
        <taxon>Fungi</taxon>
        <taxon>Dikarya</taxon>
        <taxon>Ascomycota</taxon>
        <taxon>Pezizomycotina</taxon>
        <taxon>Dothideomycetes</taxon>
        <taxon>Dothideomycetidae</taxon>
        <taxon>Dothideales</taxon>
        <taxon>Saccotheciaceae</taxon>
        <taxon>Aureobasidium</taxon>
    </lineage>
</organism>
<evidence type="ECO:0000313" key="2">
    <source>
        <dbReference type="EMBL" id="KEQ98676.1"/>
    </source>
</evidence>
<proteinExistence type="predicted"/>
<dbReference type="InParanoid" id="A0A074ZJL2"/>
<dbReference type="AlphaFoldDB" id="A0A074ZJL2"/>
<accession>A0A074ZJL2</accession>
<dbReference type="HOGENOM" id="CLU_1510300_0_0_1"/>
<evidence type="ECO:0000313" key="3">
    <source>
        <dbReference type="Proteomes" id="UP000030641"/>
    </source>
</evidence>
<protein>
    <submittedName>
        <fullName evidence="2">Uncharacterized protein</fullName>
    </submittedName>
</protein>
<dbReference type="GeneID" id="25365756"/>
<keyword evidence="3" id="KW-1185">Reference proteome</keyword>
<dbReference type="Proteomes" id="UP000030641">
    <property type="component" value="Unassembled WGS sequence"/>
</dbReference>
<evidence type="ECO:0000256" key="1">
    <source>
        <dbReference type="SAM" id="MobiDB-lite"/>
    </source>
</evidence>
<dbReference type="RefSeq" id="XP_013347644.1">
    <property type="nucleotide sequence ID" value="XM_013492190.1"/>
</dbReference>
<reference evidence="2 3" key="1">
    <citation type="journal article" date="2014" name="BMC Genomics">
        <title>Genome sequencing of four Aureobasidium pullulans varieties: biotechnological potential, stress tolerance, and description of new species.</title>
        <authorList>
            <person name="Gostin Ar C."/>
            <person name="Ohm R.A."/>
            <person name="Kogej T."/>
            <person name="Sonjak S."/>
            <person name="Turk M."/>
            <person name="Zajc J."/>
            <person name="Zalar P."/>
            <person name="Grube M."/>
            <person name="Sun H."/>
            <person name="Han J."/>
            <person name="Sharma A."/>
            <person name="Chiniquy J."/>
            <person name="Ngan C.Y."/>
            <person name="Lipzen A."/>
            <person name="Barry K."/>
            <person name="Grigoriev I.V."/>
            <person name="Gunde-Cimerman N."/>
        </authorList>
    </citation>
    <scope>NUCLEOTIDE SEQUENCE [LARGE SCALE GENOMIC DNA]</scope>
    <source>
        <strain evidence="2 3">EXF-2481</strain>
    </source>
</reference>
<gene>
    <name evidence="2" type="ORF">AUEXF2481DRAFT_370709</name>
</gene>
<name>A0A074ZJL2_AURSE</name>
<feature type="region of interest" description="Disordered" evidence="1">
    <location>
        <begin position="123"/>
        <end position="178"/>
    </location>
</feature>
<dbReference type="EMBL" id="KL584751">
    <property type="protein sequence ID" value="KEQ98676.1"/>
    <property type="molecule type" value="Genomic_DNA"/>
</dbReference>
<feature type="compositionally biased region" description="Low complexity" evidence="1">
    <location>
        <begin position="136"/>
        <end position="145"/>
    </location>
</feature>
<dbReference type="OrthoDB" id="3899458at2759"/>